<evidence type="ECO:0000313" key="10">
    <source>
        <dbReference type="Proteomes" id="UP000315017"/>
    </source>
</evidence>
<dbReference type="SUPFAM" id="SSF56112">
    <property type="entry name" value="Protein kinase-like (PK-like)"/>
    <property type="match status" value="1"/>
</dbReference>
<feature type="coiled-coil region" evidence="6">
    <location>
        <begin position="419"/>
        <end position="446"/>
    </location>
</feature>
<dbReference type="GO" id="GO:0005524">
    <property type="term" value="F:ATP binding"/>
    <property type="evidence" value="ECO:0007669"/>
    <property type="project" value="UniProtKB-UniRule"/>
</dbReference>
<dbReference type="PANTHER" id="PTHR43289:SF6">
    <property type="entry name" value="SERINE_THREONINE-PROTEIN KINASE NEKL-3"/>
    <property type="match status" value="1"/>
</dbReference>
<gene>
    <name evidence="9" type="primary">pknB_1</name>
    <name evidence="9" type="ORF">ETAA8_01580</name>
</gene>
<evidence type="ECO:0000256" key="4">
    <source>
        <dbReference type="ARBA" id="ARBA00022840"/>
    </source>
</evidence>
<accession>A0A517Y4F4</accession>
<dbReference type="PROSITE" id="PS00107">
    <property type="entry name" value="PROTEIN_KINASE_ATP"/>
    <property type="match status" value="1"/>
</dbReference>
<dbReference type="KEGG" id="aagg:ETAA8_01580"/>
<proteinExistence type="predicted"/>
<dbReference type="PROSITE" id="PS50011">
    <property type="entry name" value="PROTEIN_KINASE_DOM"/>
    <property type="match status" value="1"/>
</dbReference>
<dbReference type="PROSITE" id="PS00108">
    <property type="entry name" value="PROTEIN_KINASE_ST"/>
    <property type="match status" value="1"/>
</dbReference>
<dbReference type="InterPro" id="IPR008271">
    <property type="entry name" value="Ser/Thr_kinase_AS"/>
</dbReference>
<keyword evidence="7" id="KW-0472">Membrane</keyword>
<dbReference type="InterPro" id="IPR011009">
    <property type="entry name" value="Kinase-like_dom_sf"/>
</dbReference>
<dbReference type="GO" id="GO:0004674">
    <property type="term" value="F:protein serine/threonine kinase activity"/>
    <property type="evidence" value="ECO:0007669"/>
    <property type="project" value="UniProtKB-EC"/>
</dbReference>
<dbReference type="InterPro" id="IPR017441">
    <property type="entry name" value="Protein_kinase_ATP_BS"/>
</dbReference>
<keyword evidence="7" id="KW-0812">Transmembrane</keyword>
<dbReference type="Gene3D" id="1.10.510.10">
    <property type="entry name" value="Transferase(Phosphotransferase) domain 1"/>
    <property type="match status" value="1"/>
</dbReference>
<dbReference type="InterPro" id="IPR019734">
    <property type="entry name" value="TPR_rpt"/>
</dbReference>
<evidence type="ECO:0000259" key="8">
    <source>
        <dbReference type="PROSITE" id="PS50011"/>
    </source>
</evidence>
<dbReference type="AlphaFoldDB" id="A0A517Y4F4"/>
<dbReference type="InterPro" id="IPR000719">
    <property type="entry name" value="Prot_kinase_dom"/>
</dbReference>
<keyword evidence="2 5" id="KW-0547">Nucleotide-binding</keyword>
<dbReference type="SMART" id="SM00028">
    <property type="entry name" value="TPR"/>
    <property type="match status" value="5"/>
</dbReference>
<keyword evidence="1 9" id="KW-0808">Transferase</keyword>
<evidence type="ECO:0000256" key="6">
    <source>
        <dbReference type="SAM" id="Coils"/>
    </source>
</evidence>
<keyword evidence="4 5" id="KW-0067">ATP-binding</keyword>
<evidence type="ECO:0000256" key="1">
    <source>
        <dbReference type="ARBA" id="ARBA00022679"/>
    </source>
</evidence>
<protein>
    <submittedName>
        <fullName evidence="9">Serine/threonine-protein kinase PknB</fullName>
        <ecNumber evidence="9">2.7.11.1</ecNumber>
    </submittedName>
</protein>
<keyword evidence="10" id="KW-1185">Reference proteome</keyword>
<evidence type="ECO:0000256" key="2">
    <source>
        <dbReference type="ARBA" id="ARBA00022741"/>
    </source>
</evidence>
<dbReference type="Gene3D" id="1.25.40.10">
    <property type="entry name" value="Tetratricopeptide repeat domain"/>
    <property type="match status" value="3"/>
</dbReference>
<dbReference type="EMBL" id="CP036274">
    <property type="protein sequence ID" value="QDU25097.1"/>
    <property type="molecule type" value="Genomic_DNA"/>
</dbReference>
<dbReference type="SUPFAM" id="SSF48452">
    <property type="entry name" value="TPR-like"/>
    <property type="match status" value="2"/>
</dbReference>
<keyword evidence="6" id="KW-0175">Coiled coil</keyword>
<feature type="transmembrane region" description="Helical" evidence="7">
    <location>
        <begin position="389"/>
        <end position="409"/>
    </location>
</feature>
<feature type="binding site" evidence="5">
    <location>
        <position position="117"/>
    </location>
    <ligand>
        <name>ATP</name>
        <dbReference type="ChEBI" id="CHEBI:30616"/>
    </ligand>
</feature>
<dbReference type="InterPro" id="IPR011990">
    <property type="entry name" value="TPR-like_helical_dom_sf"/>
</dbReference>
<dbReference type="PANTHER" id="PTHR43289">
    <property type="entry name" value="MITOGEN-ACTIVATED PROTEIN KINASE KINASE KINASE 20-RELATED"/>
    <property type="match status" value="1"/>
</dbReference>
<feature type="domain" description="Protein kinase" evidence="8">
    <location>
        <begin position="88"/>
        <end position="364"/>
    </location>
</feature>
<reference evidence="9 10" key="1">
    <citation type="submission" date="2019-02" db="EMBL/GenBank/DDBJ databases">
        <title>Deep-cultivation of Planctomycetes and their phenomic and genomic characterization uncovers novel biology.</title>
        <authorList>
            <person name="Wiegand S."/>
            <person name="Jogler M."/>
            <person name="Boedeker C."/>
            <person name="Pinto D."/>
            <person name="Vollmers J."/>
            <person name="Rivas-Marin E."/>
            <person name="Kohn T."/>
            <person name="Peeters S.H."/>
            <person name="Heuer A."/>
            <person name="Rast P."/>
            <person name="Oberbeckmann S."/>
            <person name="Bunk B."/>
            <person name="Jeske O."/>
            <person name="Meyerdierks A."/>
            <person name="Storesund J.E."/>
            <person name="Kallscheuer N."/>
            <person name="Luecker S."/>
            <person name="Lage O.M."/>
            <person name="Pohl T."/>
            <person name="Merkel B.J."/>
            <person name="Hornburger P."/>
            <person name="Mueller R.-W."/>
            <person name="Bruemmer F."/>
            <person name="Labrenz M."/>
            <person name="Spormann A.M."/>
            <person name="Op den Camp H."/>
            <person name="Overmann J."/>
            <person name="Amann R."/>
            <person name="Jetten M.S.M."/>
            <person name="Mascher T."/>
            <person name="Medema M.H."/>
            <person name="Devos D.P."/>
            <person name="Kaster A.-K."/>
            <person name="Ovreas L."/>
            <person name="Rohde M."/>
            <person name="Galperin M.Y."/>
            <person name="Jogler C."/>
        </authorList>
    </citation>
    <scope>NUCLEOTIDE SEQUENCE [LARGE SCALE GENOMIC DNA]</scope>
    <source>
        <strain evidence="9 10">ETA_A8</strain>
    </source>
</reference>
<dbReference type="OrthoDB" id="225358at2"/>
<dbReference type="SMART" id="SM00220">
    <property type="entry name" value="S_TKc"/>
    <property type="match status" value="1"/>
</dbReference>
<dbReference type="EC" id="2.7.11.1" evidence="9"/>
<dbReference type="CDD" id="cd14014">
    <property type="entry name" value="STKc_PknB_like"/>
    <property type="match status" value="1"/>
</dbReference>
<evidence type="ECO:0000256" key="5">
    <source>
        <dbReference type="PROSITE-ProRule" id="PRU10141"/>
    </source>
</evidence>
<keyword evidence="7" id="KW-1133">Transmembrane helix</keyword>
<organism evidence="9 10">
    <name type="scientific">Anatilimnocola aggregata</name>
    <dbReference type="NCBI Taxonomy" id="2528021"/>
    <lineage>
        <taxon>Bacteria</taxon>
        <taxon>Pseudomonadati</taxon>
        <taxon>Planctomycetota</taxon>
        <taxon>Planctomycetia</taxon>
        <taxon>Pirellulales</taxon>
        <taxon>Pirellulaceae</taxon>
        <taxon>Anatilimnocola</taxon>
    </lineage>
</organism>
<evidence type="ECO:0000313" key="9">
    <source>
        <dbReference type="EMBL" id="QDU25097.1"/>
    </source>
</evidence>
<name>A0A517Y4F4_9BACT</name>
<evidence type="ECO:0000256" key="3">
    <source>
        <dbReference type="ARBA" id="ARBA00022777"/>
    </source>
</evidence>
<dbReference type="Pfam" id="PF00069">
    <property type="entry name" value="Pkinase"/>
    <property type="match status" value="1"/>
</dbReference>
<dbReference type="Proteomes" id="UP000315017">
    <property type="component" value="Chromosome"/>
</dbReference>
<evidence type="ECO:0000256" key="7">
    <source>
        <dbReference type="SAM" id="Phobius"/>
    </source>
</evidence>
<sequence>MRASRPEYTHPPHVRSYMVAHHETALLLTCPQGHRWQQQADSSTDNTRTSLPAPSCPTCGAACSSGPGEAVSISISGTPAAPPEVPGYELLDELGRGGMAVVYKAKQLKPQRVVALKILHHPHNGDTAWISRFRSEAEAVAQLEHPHIVRMYEVGEVGRLSYLALEFVDGGNLAMRLQGQPQPARSSAELVATIARAIHFAHQRGIVHRDLKPANILLQVADGFRAEDGTIQLADVQPRITDFGLAKRLDDDGQQTRTGDILGTPTYMAPEQATGVTRNIGPAADIHALGVILYEMLTGRQPFRGADVMETMRLVASSDPVPLRRLDARIPRDLETICLKCLEKSPRQRYLSAATLADELQRYLNGETIHTRPAGPIEQTYKWTRRHPAAALALAIALLLPLLTVAGLIGHNWRISQELAKTAQQRDRAEANLQETQAAVDNLLTDLTAGRLASLPRSSPVRRQLLEWAMNLCQELRVQNPDNPSLELQSARAERQAADIQRLLGRLAEADQGYQRAIRELDRFVVAQPEDALGLRELAAAHNNSGLLREQQGRTAAAEQDYRHALDLGERAAKQFPQRTEFQQLQAATLSNRGLLLAQLGQSQQAQQDLRQAVELQRALLPQRPTDAQLRQALAVSTSNLASLELGEGRLELALQLLHDSRAELTKLRELDPENAETLATLAAVENNLATASSARNESLLATEAYNRAIAIFQVLVRDYPTVPAYREQLATTQLNLALCVGNSNETEAQSLLEQATAAFRNLASEQPETPHFRHGTTKALLQLASHQSEHGEQTAAELTLKQALQLQLALTQLFPERPDVFSQLGLIEHAAGKLLAARGADADARKYFEQAVKSQQRALAPNAEALAYRLRLRDHLQSLSRLLIEQGEPTAAALAIEQMATLFPQQADSELLAAQLFAQCLPLAAVIKGQAKIDGQTAEDFCRQRCLQLLGQALDHGQHSPQTIAKLPDFKPLRNDPQFQKLLGAEAAKTQSK</sequence>
<dbReference type="Gene3D" id="3.30.200.20">
    <property type="entry name" value="Phosphorylase Kinase, domain 1"/>
    <property type="match status" value="1"/>
</dbReference>
<keyword evidence="3 9" id="KW-0418">Kinase</keyword>